<sequence>MAVTQDQNSNALGLDQSGPYPSSDTLVRLRSVGRDLQLFAPRTPSTSEQAGNLRTRYKGRGMDFAEVRGYQAGDDVRTIDWRVTAKTGETHTKLYTEERERPVLLLVDLRSPMFFGSKRAFKSVTACHVAASLAWAGLQHGDRVGALVFGDHGLETVRPKRSHHAVLALINEMVRVAGALDSPVAAADAPRLSTLLEEARRIARPGSAIMLASDCHDLDEDCEHPLYLLQRHADVQILRILDPLDRALPRDSITLSDGNKRCFADKHDTQLRNAFENSQLAVRQTTDRLCRQFGLPLIDIDNTQPVVQQLRQVYRAKQTRRPVGVSA</sequence>
<organism evidence="3 4">
    <name type="scientific">Biformimicrobium ophioploci</name>
    <dbReference type="NCBI Taxonomy" id="3036711"/>
    <lineage>
        <taxon>Bacteria</taxon>
        <taxon>Pseudomonadati</taxon>
        <taxon>Pseudomonadota</taxon>
        <taxon>Gammaproteobacteria</taxon>
        <taxon>Cellvibrionales</taxon>
        <taxon>Microbulbiferaceae</taxon>
        <taxon>Biformimicrobium</taxon>
    </lineage>
</organism>
<name>A0ABQ6M1T3_9GAMM</name>
<dbReference type="InterPro" id="IPR002881">
    <property type="entry name" value="DUF58"/>
</dbReference>
<proteinExistence type="predicted"/>
<dbReference type="PANTHER" id="PTHR33608">
    <property type="entry name" value="BLL2464 PROTEIN"/>
    <property type="match status" value="1"/>
</dbReference>
<evidence type="ECO:0000259" key="2">
    <source>
        <dbReference type="Pfam" id="PF01882"/>
    </source>
</evidence>
<dbReference type="Proteomes" id="UP001224392">
    <property type="component" value="Unassembled WGS sequence"/>
</dbReference>
<feature type="compositionally biased region" description="Polar residues" evidence="1">
    <location>
        <begin position="1"/>
        <end position="11"/>
    </location>
</feature>
<feature type="domain" description="DUF58" evidence="2">
    <location>
        <begin position="66"/>
        <end position="281"/>
    </location>
</feature>
<gene>
    <name evidence="3" type="ORF">MNKW57_26350</name>
</gene>
<dbReference type="RefSeq" id="WP_285764920.1">
    <property type="nucleotide sequence ID" value="NZ_BSYJ01000005.1"/>
</dbReference>
<comment type="caution">
    <text evidence="3">The sequence shown here is derived from an EMBL/GenBank/DDBJ whole genome shotgun (WGS) entry which is preliminary data.</text>
</comment>
<protein>
    <submittedName>
        <fullName evidence="3">DUF58 domain-containing protein</fullName>
    </submittedName>
</protein>
<reference evidence="3 4" key="1">
    <citation type="submission" date="2023-04" db="EMBL/GenBank/DDBJ databases">
        <title>Marinobulbifer ophiurae gen. nov., sp. Nov., isolate from tissue of brittle star Ophioplocus japonicus.</title>
        <authorList>
            <person name="Kawano K."/>
            <person name="Sawayama S."/>
            <person name="Nakagawa S."/>
        </authorList>
    </citation>
    <scope>NUCLEOTIDE SEQUENCE [LARGE SCALE GENOMIC DNA]</scope>
    <source>
        <strain evidence="3 4">NKW57</strain>
    </source>
</reference>
<evidence type="ECO:0000313" key="3">
    <source>
        <dbReference type="EMBL" id="GMG88314.1"/>
    </source>
</evidence>
<dbReference type="PANTHER" id="PTHR33608:SF12">
    <property type="entry name" value="DUF58 DOMAIN-CONTAINING PROTEIN"/>
    <property type="match status" value="1"/>
</dbReference>
<evidence type="ECO:0000256" key="1">
    <source>
        <dbReference type="SAM" id="MobiDB-lite"/>
    </source>
</evidence>
<dbReference type="Pfam" id="PF01882">
    <property type="entry name" value="DUF58"/>
    <property type="match status" value="1"/>
</dbReference>
<evidence type="ECO:0000313" key="4">
    <source>
        <dbReference type="Proteomes" id="UP001224392"/>
    </source>
</evidence>
<accession>A0ABQ6M1T3</accession>
<dbReference type="EMBL" id="BSYJ01000005">
    <property type="protein sequence ID" value="GMG88314.1"/>
    <property type="molecule type" value="Genomic_DNA"/>
</dbReference>
<feature type="region of interest" description="Disordered" evidence="1">
    <location>
        <begin position="1"/>
        <end position="24"/>
    </location>
</feature>
<keyword evidence="4" id="KW-1185">Reference proteome</keyword>